<evidence type="ECO:0000256" key="6">
    <source>
        <dbReference type="ARBA" id="ARBA00022898"/>
    </source>
</evidence>
<accession>A0ABP5LJM8</accession>
<dbReference type="Gene3D" id="3.90.1150.10">
    <property type="entry name" value="Aspartate Aminotransferase, domain 1"/>
    <property type="match status" value="1"/>
</dbReference>
<dbReference type="PIRSF" id="PIRSF005572">
    <property type="entry name" value="NifS"/>
    <property type="match status" value="1"/>
</dbReference>
<name>A0ABP5LJM8_9MICC</name>
<keyword evidence="6" id="KW-0663">Pyridoxal phosphate</keyword>
<keyword evidence="4" id="KW-0808">Transferase</keyword>
<keyword evidence="7" id="KW-0408">Iron</keyword>
<evidence type="ECO:0000259" key="12">
    <source>
        <dbReference type="Pfam" id="PF00266"/>
    </source>
</evidence>
<evidence type="ECO:0000313" key="14">
    <source>
        <dbReference type="Proteomes" id="UP001500102"/>
    </source>
</evidence>
<evidence type="ECO:0000256" key="11">
    <source>
        <dbReference type="SAM" id="MobiDB-lite"/>
    </source>
</evidence>
<organism evidence="13 14">
    <name type="scientific">Arthrobacter humicola</name>
    <dbReference type="NCBI Taxonomy" id="409291"/>
    <lineage>
        <taxon>Bacteria</taxon>
        <taxon>Bacillati</taxon>
        <taxon>Actinomycetota</taxon>
        <taxon>Actinomycetes</taxon>
        <taxon>Micrococcales</taxon>
        <taxon>Micrococcaceae</taxon>
        <taxon>Arthrobacter</taxon>
    </lineage>
</organism>
<dbReference type="Proteomes" id="UP001500102">
    <property type="component" value="Unassembled WGS sequence"/>
</dbReference>
<dbReference type="RefSeq" id="WP_344368131.1">
    <property type="nucleotide sequence ID" value="NZ_BAAAQB010000043.1"/>
</dbReference>
<dbReference type="Pfam" id="PF00266">
    <property type="entry name" value="Aminotran_5"/>
    <property type="match status" value="1"/>
</dbReference>
<comment type="catalytic activity">
    <reaction evidence="9">
        <text>(sulfur carrier)-H + L-cysteine = (sulfur carrier)-SH + L-alanine</text>
        <dbReference type="Rhea" id="RHEA:43892"/>
        <dbReference type="Rhea" id="RHEA-COMP:14737"/>
        <dbReference type="Rhea" id="RHEA-COMP:14739"/>
        <dbReference type="ChEBI" id="CHEBI:29917"/>
        <dbReference type="ChEBI" id="CHEBI:35235"/>
        <dbReference type="ChEBI" id="CHEBI:57972"/>
        <dbReference type="ChEBI" id="CHEBI:64428"/>
        <dbReference type="EC" id="2.8.1.7"/>
    </reaction>
</comment>
<comment type="cofactor">
    <cofactor evidence="1 10">
        <name>pyridoxal 5'-phosphate</name>
        <dbReference type="ChEBI" id="CHEBI:597326"/>
    </cofactor>
</comment>
<dbReference type="PANTHER" id="PTHR11601">
    <property type="entry name" value="CYSTEINE DESULFURYLASE FAMILY MEMBER"/>
    <property type="match status" value="1"/>
</dbReference>
<reference evidence="14" key="1">
    <citation type="journal article" date="2019" name="Int. J. Syst. Evol. Microbiol.">
        <title>The Global Catalogue of Microorganisms (GCM) 10K type strain sequencing project: providing services to taxonomists for standard genome sequencing and annotation.</title>
        <authorList>
            <consortium name="The Broad Institute Genomics Platform"/>
            <consortium name="The Broad Institute Genome Sequencing Center for Infectious Disease"/>
            <person name="Wu L."/>
            <person name="Ma J."/>
        </authorList>
    </citation>
    <scope>NUCLEOTIDE SEQUENCE [LARGE SCALE GENOMIC DNA]</scope>
    <source>
        <strain evidence="14">JCM 15921</strain>
    </source>
</reference>
<dbReference type="Gene3D" id="3.40.640.10">
    <property type="entry name" value="Type I PLP-dependent aspartate aminotransferase-like (Major domain)"/>
    <property type="match status" value="1"/>
</dbReference>
<evidence type="ECO:0000256" key="4">
    <source>
        <dbReference type="ARBA" id="ARBA00022679"/>
    </source>
</evidence>
<evidence type="ECO:0000256" key="9">
    <source>
        <dbReference type="ARBA" id="ARBA00050776"/>
    </source>
</evidence>
<evidence type="ECO:0000256" key="10">
    <source>
        <dbReference type="RuleBase" id="RU004504"/>
    </source>
</evidence>
<dbReference type="InterPro" id="IPR020578">
    <property type="entry name" value="Aminotrans_V_PyrdxlP_BS"/>
</dbReference>
<evidence type="ECO:0000256" key="8">
    <source>
        <dbReference type="ARBA" id="ARBA00023014"/>
    </source>
</evidence>
<feature type="region of interest" description="Disordered" evidence="11">
    <location>
        <begin position="259"/>
        <end position="279"/>
    </location>
</feature>
<dbReference type="InterPro" id="IPR016454">
    <property type="entry name" value="Cysteine_dSase"/>
</dbReference>
<dbReference type="InterPro" id="IPR015422">
    <property type="entry name" value="PyrdxlP-dep_Trfase_small"/>
</dbReference>
<evidence type="ECO:0000256" key="7">
    <source>
        <dbReference type="ARBA" id="ARBA00023004"/>
    </source>
</evidence>
<evidence type="ECO:0000313" key="13">
    <source>
        <dbReference type="EMBL" id="GAA2146264.1"/>
    </source>
</evidence>
<feature type="domain" description="Aminotransferase class V" evidence="12">
    <location>
        <begin position="2"/>
        <end position="386"/>
    </location>
</feature>
<dbReference type="InterPro" id="IPR015421">
    <property type="entry name" value="PyrdxlP-dep_Trfase_major"/>
</dbReference>
<dbReference type="PANTHER" id="PTHR11601:SF34">
    <property type="entry name" value="CYSTEINE DESULFURASE"/>
    <property type="match status" value="1"/>
</dbReference>
<dbReference type="InterPro" id="IPR015424">
    <property type="entry name" value="PyrdxlP-dep_Trfase"/>
</dbReference>
<keyword evidence="14" id="KW-1185">Reference proteome</keyword>
<comment type="similarity">
    <text evidence="2">Belongs to the class-V pyridoxal-phosphate-dependent aminotransferase family. NifS/IscS subfamily.</text>
</comment>
<feature type="compositionally biased region" description="Low complexity" evidence="11">
    <location>
        <begin position="259"/>
        <end position="268"/>
    </location>
</feature>
<dbReference type="PROSITE" id="PS00595">
    <property type="entry name" value="AA_TRANSFER_CLASS_5"/>
    <property type="match status" value="1"/>
</dbReference>
<protein>
    <recommendedName>
        <fullName evidence="3">cysteine desulfurase</fullName>
        <ecNumber evidence="3">2.8.1.7</ecNumber>
    </recommendedName>
</protein>
<dbReference type="EMBL" id="BAAAQB010000043">
    <property type="protein sequence ID" value="GAA2146264.1"/>
    <property type="molecule type" value="Genomic_DNA"/>
</dbReference>
<evidence type="ECO:0000256" key="1">
    <source>
        <dbReference type="ARBA" id="ARBA00001933"/>
    </source>
</evidence>
<comment type="caution">
    <text evidence="13">The sequence shown here is derived from an EMBL/GenBank/DDBJ whole genome shotgun (WGS) entry which is preliminary data.</text>
</comment>
<keyword evidence="5" id="KW-0479">Metal-binding</keyword>
<dbReference type="InterPro" id="IPR000192">
    <property type="entry name" value="Aminotrans_V_dom"/>
</dbReference>
<evidence type="ECO:0000256" key="5">
    <source>
        <dbReference type="ARBA" id="ARBA00022723"/>
    </source>
</evidence>
<proteinExistence type="inferred from homology"/>
<evidence type="ECO:0000256" key="3">
    <source>
        <dbReference type="ARBA" id="ARBA00012239"/>
    </source>
</evidence>
<dbReference type="Gene3D" id="1.10.260.50">
    <property type="match status" value="1"/>
</dbReference>
<sequence length="404" mass="41173">MIFLDAAATTPVRREVLEAMWPYLTGEFGNPSSHHSLGDTAATALAGARTTTAKALGCRSGEIIFTSGGTEADNLAVKGIALARRAADPGLDRVAISAVEHPAVEESARYLERVHGFGVDVIPVDRYGQVTEEALAAVLGPRTALVSVMYANNEVGTVQPIARLAALARGRGIPFHTDAVQAAGWLPLDTGALGVDALSISGHKLGAPKGSGALFVRGRIRLEPLVHGGGQERGRRSGTENVAGAVALATALTLARAAQPRPAEQAAEGVASDVAAEPAQDPARRVANLRDDFIAAVLAGVPGAILTGHPTERLPAVASFCFPGTSGESVLLELERQGVICSSGSACAAGSDAPSPVLLAMGIEPEVAQTAVRFSFDATVTAEELRQAAAAVGIAVAGVQALGT</sequence>
<dbReference type="SUPFAM" id="SSF53383">
    <property type="entry name" value="PLP-dependent transferases"/>
    <property type="match status" value="1"/>
</dbReference>
<evidence type="ECO:0000256" key="2">
    <source>
        <dbReference type="ARBA" id="ARBA00006490"/>
    </source>
</evidence>
<dbReference type="EC" id="2.8.1.7" evidence="3"/>
<keyword evidence="8" id="KW-0411">Iron-sulfur</keyword>
<gene>
    <name evidence="13" type="ORF">GCM10009825_39640</name>
</gene>